<evidence type="ECO:0000313" key="2">
    <source>
        <dbReference type="EMBL" id="MCF0065635.1"/>
    </source>
</evidence>
<dbReference type="Pfam" id="PF20256">
    <property type="entry name" value="MoCoBD_2"/>
    <property type="match status" value="2"/>
</dbReference>
<evidence type="ECO:0000259" key="1">
    <source>
        <dbReference type="SMART" id="SM01008"/>
    </source>
</evidence>
<organism evidence="2 3">
    <name type="scientific">Dyadobacter chenwenxiniae</name>
    <dbReference type="NCBI Taxonomy" id="2906456"/>
    <lineage>
        <taxon>Bacteria</taxon>
        <taxon>Pseudomonadati</taxon>
        <taxon>Bacteroidota</taxon>
        <taxon>Cytophagia</taxon>
        <taxon>Cytophagales</taxon>
        <taxon>Spirosomataceae</taxon>
        <taxon>Dyadobacter</taxon>
    </lineage>
</organism>
<name>A0A9X1TI98_9BACT</name>
<dbReference type="Pfam" id="PF02738">
    <property type="entry name" value="MoCoBD_1"/>
    <property type="match status" value="1"/>
</dbReference>
<dbReference type="PIRSF" id="PIRSF036389">
    <property type="entry name" value="IOR_B"/>
    <property type="match status" value="1"/>
</dbReference>
<dbReference type="InterPro" id="IPR000674">
    <property type="entry name" value="Ald_Oxase/Xan_DH_a/b"/>
</dbReference>
<protein>
    <submittedName>
        <fullName evidence="2">Xanthine dehydrogenase family protein molybdopterin-binding subunit</fullName>
    </submittedName>
</protein>
<accession>A0A9X1TI98</accession>
<dbReference type="SMART" id="SM01008">
    <property type="entry name" value="Ald_Xan_dh_C"/>
    <property type="match status" value="1"/>
</dbReference>
<dbReference type="InterPro" id="IPR046867">
    <property type="entry name" value="AldOxase/xan_DH_MoCoBD2"/>
</dbReference>
<dbReference type="PANTHER" id="PTHR47495:SF2">
    <property type="entry name" value="ALDEHYDE DEHYDROGENASE"/>
    <property type="match status" value="1"/>
</dbReference>
<dbReference type="GO" id="GO:0016491">
    <property type="term" value="F:oxidoreductase activity"/>
    <property type="evidence" value="ECO:0007669"/>
    <property type="project" value="InterPro"/>
</dbReference>
<gene>
    <name evidence="2" type="ORF">LXM26_29235</name>
</gene>
<reference evidence="2" key="1">
    <citation type="submission" date="2021-12" db="EMBL/GenBank/DDBJ databases">
        <title>Novel species in genus Dyadobacter.</title>
        <authorList>
            <person name="Ma C."/>
        </authorList>
    </citation>
    <scope>NUCLEOTIDE SEQUENCE</scope>
    <source>
        <strain evidence="2">LJ419</strain>
    </source>
</reference>
<dbReference type="InterPro" id="IPR006311">
    <property type="entry name" value="TAT_signal"/>
</dbReference>
<evidence type="ECO:0000313" key="3">
    <source>
        <dbReference type="Proteomes" id="UP001139000"/>
    </source>
</evidence>
<comment type="caution">
    <text evidence="2">The sequence shown here is derived from an EMBL/GenBank/DDBJ whole genome shotgun (WGS) entry which is preliminary data.</text>
</comment>
<dbReference type="InterPro" id="IPR012368">
    <property type="entry name" value="OxRdtase_Mopterin-bd_su_IorB"/>
</dbReference>
<dbReference type="InterPro" id="IPR008274">
    <property type="entry name" value="AldOxase/xan_DH_MoCoBD1"/>
</dbReference>
<dbReference type="RefSeq" id="WP_234658649.1">
    <property type="nucleotide sequence ID" value="NZ_CP094997.1"/>
</dbReference>
<dbReference type="PROSITE" id="PS51318">
    <property type="entry name" value="TAT"/>
    <property type="match status" value="1"/>
</dbReference>
<dbReference type="PANTHER" id="PTHR47495">
    <property type="entry name" value="ALDEHYDE DEHYDROGENASE"/>
    <property type="match status" value="1"/>
</dbReference>
<dbReference type="InterPro" id="IPR052516">
    <property type="entry name" value="N-heterocyclic_Hydroxylase"/>
</dbReference>
<dbReference type="SUPFAM" id="SSF56003">
    <property type="entry name" value="Molybdenum cofactor-binding domain"/>
    <property type="match status" value="2"/>
</dbReference>
<dbReference type="AlphaFoldDB" id="A0A9X1TI98"/>
<dbReference type="Gene3D" id="3.30.365.10">
    <property type="entry name" value="Aldehyde oxidase/xanthine dehydrogenase, molybdopterin binding domain"/>
    <property type="match status" value="4"/>
</dbReference>
<dbReference type="Proteomes" id="UP001139000">
    <property type="component" value="Unassembled WGS sequence"/>
</dbReference>
<dbReference type="EMBL" id="JAJTTC010000012">
    <property type="protein sequence ID" value="MCF0065635.1"/>
    <property type="molecule type" value="Genomic_DNA"/>
</dbReference>
<sequence length="717" mass="78026">MMEKIPEYNRREFLTTSAILAGGLLIPFHSFAGKRERNNASLDTLKPNAYLRIGTDGQVTVLLSRSEVGQGIWTSLPMLIAEELDADWTKVRAEHAPAAVEYYHTVYATQRTGGSTSISSEFERYRKAGATARHLLVQAAASRAKVDFAECITENGQVIAGGMKIDYGDLVNDAAKLKPPAEVPLKTPAHWKIIGKSKKRLDTPDKSNGKAIFGIDVREPDALTAVIARVPLEGSVIKSYDKEKALSIPGVKQVVEIPQGVAVLGDNFWVARRGRDALNVQWDLKENAKIDSRSLLADYKKRADQGGIVATEKGDVDAALKTSAKIISVEYFQPYIAHAPMEPLNATVRLTKDKCEVWTGTQTQTDDQNAAAEITGLPISKVFIHTMFLGGSFGRRNITRSDFVREAVEIAKATGKVVKTVWTREDDIAGGRYRPAFLHRFKVGLGKDGLPVAWKQISVGQSVMTGGPFEKVAVINGVDQYSIEGMQQAAHVNALANKKIELNTPVLPVTVDNWRAVGLSHTIFAMESLSDEMAYAAGKDPLDYRIALYKEEPRLVHVLKVLKEKSDWGKKLPKGQGMGVAAFKGMGSFAALIFEVTVNPKGLVKVSKATCVVDCGIAINPDGVLAQVESSVGHGLSAALYSEVTYKAGLVDQRNFHDYKSLRMNEMPLVETHIVPSEEKPGGIGEAAAGQVMPALTNAIFAAMGSRIRTLPVYRKS</sequence>
<dbReference type="InterPro" id="IPR037165">
    <property type="entry name" value="AldOxase/xan_DH_Mopterin-bd_sf"/>
</dbReference>
<keyword evidence="3" id="KW-1185">Reference proteome</keyword>
<proteinExistence type="predicted"/>
<feature type="domain" description="Aldehyde oxidase/xanthine dehydrogenase a/b hammerhead" evidence="1">
    <location>
        <begin position="208"/>
        <end position="286"/>
    </location>
</feature>